<evidence type="ECO:0000256" key="6">
    <source>
        <dbReference type="ARBA" id="ARBA00062345"/>
    </source>
</evidence>
<evidence type="ECO:0000259" key="12">
    <source>
        <dbReference type="PROSITE" id="PS51399"/>
    </source>
</evidence>
<dbReference type="Pfam" id="PF08059">
    <property type="entry name" value="SEP"/>
    <property type="match status" value="1"/>
</dbReference>
<evidence type="ECO:0000256" key="5">
    <source>
        <dbReference type="ARBA" id="ARBA00059434"/>
    </source>
</evidence>
<dbReference type="SUPFAM" id="SSF54236">
    <property type="entry name" value="Ubiquitin-like"/>
    <property type="match status" value="1"/>
</dbReference>
<comment type="caution">
    <text evidence="13">The sequence shown here is derived from an EMBL/GenBank/DDBJ whole genome shotgun (WGS) entry which is preliminary data.</text>
</comment>
<dbReference type="InterPro" id="IPR036241">
    <property type="entry name" value="NSFL1C_SEP_dom_sf"/>
</dbReference>
<evidence type="ECO:0000256" key="3">
    <source>
        <dbReference type="ARBA" id="ARBA00023054"/>
    </source>
</evidence>
<evidence type="ECO:0000256" key="8">
    <source>
        <dbReference type="ARBA" id="ARBA00075811"/>
    </source>
</evidence>
<organism evidence="13 14">
    <name type="scientific">Lymnaea stagnalis</name>
    <name type="common">Great pond snail</name>
    <name type="synonym">Helix stagnalis</name>
    <dbReference type="NCBI Taxonomy" id="6523"/>
    <lineage>
        <taxon>Eukaryota</taxon>
        <taxon>Metazoa</taxon>
        <taxon>Spiralia</taxon>
        <taxon>Lophotrochozoa</taxon>
        <taxon>Mollusca</taxon>
        <taxon>Gastropoda</taxon>
        <taxon>Heterobranchia</taxon>
        <taxon>Euthyneura</taxon>
        <taxon>Panpulmonata</taxon>
        <taxon>Hygrophila</taxon>
        <taxon>Lymnaeoidea</taxon>
        <taxon>Lymnaeidae</taxon>
        <taxon>Lymnaea</taxon>
    </lineage>
</organism>
<dbReference type="Proteomes" id="UP001497497">
    <property type="component" value="Unassembled WGS sequence"/>
</dbReference>
<protein>
    <recommendedName>
        <fullName evidence="7">UBX domain-containing protein 11</fullName>
    </recommendedName>
    <alternativeName>
        <fullName evidence="9">Socius</fullName>
    </alternativeName>
    <alternativeName>
        <fullName evidence="8">UBX domain-containing protein 5</fullName>
    </alternativeName>
</protein>
<comment type="subunit">
    <text evidence="6">Interacts with GNA12, GNA13, RND1, RND2 and RND3.</text>
</comment>
<feature type="region of interest" description="Disordered" evidence="11">
    <location>
        <begin position="375"/>
        <end position="408"/>
    </location>
</feature>
<evidence type="ECO:0000313" key="13">
    <source>
        <dbReference type="EMBL" id="CAL1547598.1"/>
    </source>
</evidence>
<feature type="region of interest" description="Disordered" evidence="11">
    <location>
        <begin position="191"/>
        <end position="215"/>
    </location>
</feature>
<evidence type="ECO:0000256" key="10">
    <source>
        <dbReference type="SAM" id="Coils"/>
    </source>
</evidence>
<dbReference type="PANTHER" id="PTHR23333:SF4">
    <property type="entry name" value="UBX DOMAIN-CONTAINING PROTEIN 11"/>
    <property type="match status" value="1"/>
</dbReference>
<name>A0AAV2IN99_LYMST</name>
<feature type="region of interest" description="Disordered" evidence="11">
    <location>
        <begin position="1"/>
        <end position="34"/>
    </location>
</feature>
<dbReference type="Gene3D" id="3.30.420.210">
    <property type="entry name" value="SEP domain"/>
    <property type="match status" value="1"/>
</dbReference>
<dbReference type="InterPro" id="IPR012989">
    <property type="entry name" value="SEP_domain"/>
</dbReference>
<feature type="region of interest" description="Disordered" evidence="11">
    <location>
        <begin position="58"/>
        <end position="92"/>
    </location>
</feature>
<dbReference type="GO" id="GO:0043161">
    <property type="term" value="P:proteasome-mediated ubiquitin-dependent protein catabolic process"/>
    <property type="evidence" value="ECO:0007669"/>
    <property type="project" value="TreeGrafter"/>
</dbReference>
<reference evidence="13 14" key="1">
    <citation type="submission" date="2024-04" db="EMBL/GenBank/DDBJ databases">
        <authorList>
            <consortium name="Genoscope - CEA"/>
            <person name="William W."/>
        </authorList>
    </citation>
    <scope>NUCLEOTIDE SEQUENCE [LARGE SCALE GENOMIC DNA]</scope>
</reference>
<dbReference type="InterPro" id="IPR029071">
    <property type="entry name" value="Ubiquitin-like_domsf"/>
</dbReference>
<dbReference type="SUPFAM" id="SSF102848">
    <property type="entry name" value="NSFL1 (p97 ATPase) cofactor p47, SEP domain"/>
    <property type="match status" value="1"/>
</dbReference>
<comment type="subcellular location">
    <subcellularLocation>
        <location evidence="1">Cytoplasm</location>
        <location evidence="1">Cytoskeleton</location>
    </subcellularLocation>
</comment>
<keyword evidence="3 10" id="KW-0175">Coiled coil</keyword>
<keyword evidence="4" id="KW-0206">Cytoskeleton</keyword>
<dbReference type="CDD" id="cd17077">
    <property type="entry name" value="UBX_UBXN11"/>
    <property type="match status" value="1"/>
</dbReference>
<evidence type="ECO:0000256" key="9">
    <source>
        <dbReference type="ARBA" id="ARBA00081109"/>
    </source>
</evidence>
<dbReference type="PROSITE" id="PS51399">
    <property type="entry name" value="SEP"/>
    <property type="match status" value="1"/>
</dbReference>
<gene>
    <name evidence="13" type="ORF">GSLYS_00020915001</name>
</gene>
<feature type="compositionally biased region" description="Basic and acidic residues" evidence="11">
    <location>
        <begin position="73"/>
        <end position="92"/>
    </location>
</feature>
<dbReference type="FunFam" id="3.30.420.210:FF:000003">
    <property type="entry name" value="UBX domain protein 11"/>
    <property type="match status" value="1"/>
</dbReference>
<proteinExistence type="predicted"/>
<dbReference type="PANTHER" id="PTHR23333">
    <property type="entry name" value="UBX DOMAIN CONTAINING PROTEIN"/>
    <property type="match status" value="1"/>
</dbReference>
<feature type="region of interest" description="Disordered" evidence="11">
    <location>
        <begin position="460"/>
        <end position="483"/>
    </location>
</feature>
<evidence type="ECO:0000256" key="1">
    <source>
        <dbReference type="ARBA" id="ARBA00004245"/>
    </source>
</evidence>
<sequence>MSSPYHSLKKNKVPLFPGHMTGNRPIPFRHPEYSEDESKLLEEITSSMVQDKKKQYLPHLSVSTSQTLVRLPETSRTDSSPERRVDSKAPPNDHELMRLMMNKITLLEQKVQSQEKDIKNKDRQIKILEDKLRITEKARKESTSTSEVKDLETHCLLLQQQVHEMETFLAEYGMVWVGESSDANSNVYLPDSIDDDDDENNNVTEVSIRSDSPDNSIASSNPFGIWRQDVSLPVAPTPLNIDFNLLIENIKDLNVLAGEGVAQIKKTADGARFEVPESVQLTLYANGIMMFDGPFRPYTDPKTRQCVKDLLDGYFPTELQKRYPDGVPFMVNDLRGTNFQPKQSQSIFAGMGQTLGGDIKPSRLVRTNLRDSTKMIQMPSPRTPVPSSSTSDQLKESLPTTSKLPGKIMPQDQFLNKLPKSVIKDGKVIDIRESIGKTLTGNDSGKSSSPTSTITVIKTSATKEASESFSNNSSERPRSVKSQGDITTLRVVTENGDHTYIIKMKFKETVGDLRRYLDGQRRPKLPYDIVSTFPNKVHKNNTLTLEASGLTPNAVLHLKPHKD</sequence>
<dbReference type="Gene3D" id="3.10.20.90">
    <property type="entry name" value="Phosphatidylinositol 3-kinase Catalytic Subunit, Chain A, domain 1"/>
    <property type="match status" value="1"/>
</dbReference>
<evidence type="ECO:0000256" key="7">
    <source>
        <dbReference type="ARBA" id="ARBA00073759"/>
    </source>
</evidence>
<accession>A0AAV2IN99</accession>
<dbReference type="GO" id="GO:0005856">
    <property type="term" value="C:cytoskeleton"/>
    <property type="evidence" value="ECO:0007669"/>
    <property type="project" value="UniProtKB-SubCell"/>
</dbReference>
<keyword evidence="14" id="KW-1185">Reference proteome</keyword>
<evidence type="ECO:0000256" key="4">
    <source>
        <dbReference type="ARBA" id="ARBA00023212"/>
    </source>
</evidence>
<dbReference type="AlphaFoldDB" id="A0AAV2IN99"/>
<feature type="domain" description="SEP" evidence="12">
    <location>
        <begin position="276"/>
        <end position="340"/>
    </location>
</feature>
<dbReference type="EMBL" id="CAXITT010001018">
    <property type="protein sequence ID" value="CAL1547598.1"/>
    <property type="molecule type" value="Genomic_DNA"/>
</dbReference>
<evidence type="ECO:0000256" key="2">
    <source>
        <dbReference type="ARBA" id="ARBA00022490"/>
    </source>
</evidence>
<evidence type="ECO:0000256" key="11">
    <source>
        <dbReference type="SAM" id="MobiDB-lite"/>
    </source>
</evidence>
<evidence type="ECO:0000313" key="14">
    <source>
        <dbReference type="Proteomes" id="UP001497497"/>
    </source>
</evidence>
<dbReference type="GO" id="GO:0043130">
    <property type="term" value="F:ubiquitin binding"/>
    <property type="evidence" value="ECO:0007669"/>
    <property type="project" value="TreeGrafter"/>
</dbReference>
<comment type="function">
    <text evidence="5">May be involved in the reorganization of actin cytoskeleton mediated by RND1, RND2 and RND3. Promotes RHOA activation mediated by GNA12 and GNA13.</text>
</comment>
<feature type="compositionally biased region" description="Polar residues" evidence="11">
    <location>
        <begin position="201"/>
        <end position="215"/>
    </location>
</feature>
<keyword evidence="2" id="KW-0963">Cytoplasm</keyword>
<feature type="coiled-coil region" evidence="10">
    <location>
        <begin position="97"/>
        <end position="138"/>
    </location>
</feature>